<accession>A0ACA9QC02</accession>
<proteinExistence type="predicted"/>
<organism evidence="1 2">
    <name type="scientific">Acaulospora colombiana</name>
    <dbReference type="NCBI Taxonomy" id="27376"/>
    <lineage>
        <taxon>Eukaryota</taxon>
        <taxon>Fungi</taxon>
        <taxon>Fungi incertae sedis</taxon>
        <taxon>Mucoromycota</taxon>
        <taxon>Glomeromycotina</taxon>
        <taxon>Glomeromycetes</taxon>
        <taxon>Diversisporales</taxon>
        <taxon>Acaulosporaceae</taxon>
        <taxon>Acaulospora</taxon>
    </lineage>
</organism>
<gene>
    <name evidence="1" type="ORF">ACOLOM_LOCUS12305</name>
</gene>
<evidence type="ECO:0000313" key="2">
    <source>
        <dbReference type="Proteomes" id="UP000789525"/>
    </source>
</evidence>
<reference evidence="1" key="1">
    <citation type="submission" date="2021-06" db="EMBL/GenBank/DDBJ databases">
        <authorList>
            <person name="Kallberg Y."/>
            <person name="Tangrot J."/>
            <person name="Rosling A."/>
        </authorList>
    </citation>
    <scope>NUCLEOTIDE SEQUENCE</scope>
    <source>
        <strain evidence="1">CL356</strain>
    </source>
</reference>
<dbReference type="EMBL" id="CAJVPT010049178">
    <property type="protein sequence ID" value="CAG8743439.1"/>
    <property type="molecule type" value="Genomic_DNA"/>
</dbReference>
<protein>
    <submittedName>
        <fullName evidence="1">10002_t:CDS:1</fullName>
    </submittedName>
</protein>
<feature type="non-terminal residue" evidence="1">
    <location>
        <position position="331"/>
    </location>
</feature>
<dbReference type="Proteomes" id="UP000789525">
    <property type="component" value="Unassembled WGS sequence"/>
</dbReference>
<sequence length="331" mass="35825">GISNSVRAEMREALTGLPSWILDRANSFIAPLLPYNGPDVKTPLTKQSPSPKVELDLSDQTKASDSFQAFYFSLEEEMRQKERESEASEKKTGRQDVAAAEERRLQTVERKISDDASHDEALASRIAALNMLDLGLEHLGIDVGKAKHGVQAVVTTVGRATIVAAHTAAVEGLSKLPPIRLKPDDEIVDEPTPLAAHFKQNSPAMEAKSFNPPEVILTTLPEESSTEAPPLPIQEPVADPLSPISPVQSPLPERTSSPTPVASDILLPFIIYSVVKANPSELVSHLLYVQRYRMRASAGGEEGFCLINLLAVVEFLENVDLAALGLADSAR</sequence>
<feature type="non-terminal residue" evidence="1">
    <location>
        <position position="1"/>
    </location>
</feature>
<comment type="caution">
    <text evidence="1">The sequence shown here is derived from an EMBL/GenBank/DDBJ whole genome shotgun (WGS) entry which is preliminary data.</text>
</comment>
<name>A0ACA9QC02_9GLOM</name>
<evidence type="ECO:0000313" key="1">
    <source>
        <dbReference type="EMBL" id="CAG8743439.1"/>
    </source>
</evidence>
<keyword evidence="2" id="KW-1185">Reference proteome</keyword>